<dbReference type="Pfam" id="PF00149">
    <property type="entry name" value="Metallophos"/>
    <property type="match status" value="1"/>
</dbReference>
<dbReference type="Proteomes" id="UP000006671">
    <property type="component" value="Unassembled WGS sequence"/>
</dbReference>
<keyword evidence="3" id="KW-1185">Reference proteome</keyword>
<dbReference type="PANTHER" id="PTHR12905:SF0">
    <property type="entry name" value="CALCINEURIN-LIKE PHOSPHOESTERASE DOMAIN-CONTAINING PROTEIN"/>
    <property type="match status" value="1"/>
</dbReference>
<feature type="domain" description="Calcineurin-like phosphoesterase" evidence="1">
    <location>
        <begin position="56"/>
        <end position="245"/>
    </location>
</feature>
<dbReference type="AlphaFoldDB" id="D2VW31"/>
<dbReference type="InterPro" id="IPR051693">
    <property type="entry name" value="UPF0046_metallophosphoest"/>
</dbReference>
<dbReference type="KEGG" id="ngr:NAEGRDRAFT_73230"/>
<sequence length="283" mass="32593">MNENESSFYYQKNHHTSSVEVVGGGESTSPIEEEITTLQVPQRSIKHHSNLPIQPMKFVLISDTHCMHEMVDLPAGDVLLHCGDFTNTGLFTEVDTFFEYLIKQCDGVFKYIIMIVGNHEWSPDIIVYPRFQKYFREEKSKSTLKSQYYLLLDESVTIVDDNNHSIKIHGVRYRGNWAPPLFCKKTSFNIPNDIDILMTHFPCCKFNMDRTSNGSSRGSEELTTLLDSNHFTNLKVHCFGHNHCPKARGFAYEKESDRMYINAISVIGNKEDKLIGKPFVFEF</sequence>
<dbReference type="GeneID" id="8850798"/>
<evidence type="ECO:0000313" key="2">
    <source>
        <dbReference type="EMBL" id="EFC39008.1"/>
    </source>
</evidence>
<dbReference type="InterPro" id="IPR029052">
    <property type="entry name" value="Metallo-depent_PP-like"/>
</dbReference>
<dbReference type="eggNOG" id="KOG3947">
    <property type="taxonomic scope" value="Eukaryota"/>
</dbReference>
<dbReference type="PANTHER" id="PTHR12905">
    <property type="entry name" value="METALLOPHOSPHOESTERASE"/>
    <property type="match status" value="1"/>
</dbReference>
<dbReference type="GO" id="GO:0016787">
    <property type="term" value="F:hydrolase activity"/>
    <property type="evidence" value="ECO:0007669"/>
    <property type="project" value="InterPro"/>
</dbReference>
<dbReference type="SUPFAM" id="SSF56300">
    <property type="entry name" value="Metallo-dependent phosphatases"/>
    <property type="match status" value="1"/>
</dbReference>
<accession>D2VW31</accession>
<dbReference type="STRING" id="5762.D2VW31"/>
<proteinExistence type="predicted"/>
<name>D2VW31_NAEGR</name>
<dbReference type="EMBL" id="GG738903">
    <property type="protein sequence ID" value="EFC39008.1"/>
    <property type="molecule type" value="Genomic_DNA"/>
</dbReference>
<dbReference type="Gene3D" id="3.60.21.10">
    <property type="match status" value="1"/>
</dbReference>
<dbReference type="OrthoDB" id="630188at2759"/>
<dbReference type="InParanoid" id="D2VW31"/>
<dbReference type="VEuPathDB" id="AmoebaDB:NAEGRDRAFT_73230"/>
<evidence type="ECO:0000259" key="1">
    <source>
        <dbReference type="Pfam" id="PF00149"/>
    </source>
</evidence>
<dbReference type="RefSeq" id="XP_002671752.1">
    <property type="nucleotide sequence ID" value="XM_002671706.1"/>
</dbReference>
<organism evidence="3">
    <name type="scientific">Naegleria gruberi</name>
    <name type="common">Amoeba</name>
    <dbReference type="NCBI Taxonomy" id="5762"/>
    <lineage>
        <taxon>Eukaryota</taxon>
        <taxon>Discoba</taxon>
        <taxon>Heterolobosea</taxon>
        <taxon>Tetramitia</taxon>
        <taxon>Eutetramitia</taxon>
        <taxon>Vahlkampfiidae</taxon>
        <taxon>Naegleria</taxon>
    </lineage>
</organism>
<gene>
    <name evidence="2" type="ORF">NAEGRDRAFT_73230</name>
</gene>
<dbReference type="InterPro" id="IPR004843">
    <property type="entry name" value="Calcineurin-like_PHP"/>
</dbReference>
<evidence type="ECO:0000313" key="3">
    <source>
        <dbReference type="Proteomes" id="UP000006671"/>
    </source>
</evidence>
<protein>
    <submittedName>
        <fullName evidence="2">Predicted protein</fullName>
    </submittedName>
</protein>
<reference evidence="2 3" key="1">
    <citation type="journal article" date="2010" name="Cell">
        <title>The genome of Naegleria gruberi illuminates early eukaryotic versatility.</title>
        <authorList>
            <person name="Fritz-Laylin L.K."/>
            <person name="Prochnik S.E."/>
            <person name="Ginger M.L."/>
            <person name="Dacks J.B."/>
            <person name="Carpenter M.L."/>
            <person name="Field M.C."/>
            <person name="Kuo A."/>
            <person name="Paredez A."/>
            <person name="Chapman J."/>
            <person name="Pham J."/>
            <person name="Shu S."/>
            <person name="Neupane R."/>
            <person name="Cipriano M."/>
            <person name="Mancuso J."/>
            <person name="Tu H."/>
            <person name="Salamov A."/>
            <person name="Lindquist E."/>
            <person name="Shapiro H."/>
            <person name="Lucas S."/>
            <person name="Grigoriev I.V."/>
            <person name="Cande W.Z."/>
            <person name="Fulton C."/>
            <person name="Rokhsar D.S."/>
            <person name="Dawson S.C."/>
        </authorList>
    </citation>
    <scope>NUCLEOTIDE SEQUENCE [LARGE SCALE GENOMIC DNA]</scope>
    <source>
        <strain evidence="2 3">NEG-M</strain>
    </source>
</reference>